<evidence type="ECO:0000256" key="8">
    <source>
        <dbReference type="ARBA" id="ARBA00022771"/>
    </source>
</evidence>
<evidence type="ECO:0000256" key="3">
    <source>
        <dbReference type="ARBA" id="ARBA00022723"/>
    </source>
</evidence>
<evidence type="ECO:0000256" key="16">
    <source>
        <dbReference type="ARBA" id="ARBA00042156"/>
    </source>
</evidence>
<dbReference type="EMBL" id="QOCI01000006">
    <property type="protein sequence ID" value="RRR18815.1"/>
    <property type="molecule type" value="Genomic_DNA"/>
</dbReference>
<dbReference type="Proteomes" id="UP000274327">
    <property type="component" value="Unassembled WGS sequence"/>
</dbReference>
<name>A0A426SKS7_9MICO</name>
<evidence type="ECO:0000256" key="7">
    <source>
        <dbReference type="ARBA" id="ARBA00022769"/>
    </source>
</evidence>
<dbReference type="AlphaFoldDB" id="A0A426SKS7"/>
<evidence type="ECO:0000256" key="5">
    <source>
        <dbReference type="ARBA" id="ARBA00022741"/>
    </source>
</evidence>
<dbReference type="Gene3D" id="3.40.50.300">
    <property type="entry name" value="P-loop containing nucleotide triphosphate hydrolases"/>
    <property type="match status" value="2"/>
</dbReference>
<feature type="domain" description="ABC transporter" evidence="17">
    <location>
        <begin position="495"/>
        <end position="820"/>
    </location>
</feature>
<keyword evidence="12" id="KW-0238">DNA-binding</keyword>
<keyword evidence="9" id="KW-0862">Zinc</keyword>
<keyword evidence="8" id="KW-0863">Zinc-finger</keyword>
<evidence type="ECO:0000256" key="10">
    <source>
        <dbReference type="ARBA" id="ARBA00022840"/>
    </source>
</evidence>
<dbReference type="PROSITE" id="PS50893">
    <property type="entry name" value="ABC_TRANSPORTER_2"/>
    <property type="match status" value="1"/>
</dbReference>
<protein>
    <recommendedName>
        <fullName evidence="15">UvrABC system protein A</fullName>
    </recommendedName>
    <alternativeName>
        <fullName evidence="16">Excinuclease ABC subunit A</fullName>
    </alternativeName>
</protein>
<dbReference type="InterPro" id="IPR041552">
    <property type="entry name" value="UvrA_DNA-bd"/>
</dbReference>
<dbReference type="GO" id="GO:0003677">
    <property type="term" value="F:DNA binding"/>
    <property type="evidence" value="ECO:0007669"/>
    <property type="project" value="UniProtKB-KW"/>
</dbReference>
<keyword evidence="5" id="KW-0547">Nucleotide-binding</keyword>
<keyword evidence="4" id="KW-0677">Repeat</keyword>
<dbReference type="GO" id="GO:0016887">
    <property type="term" value="F:ATP hydrolysis activity"/>
    <property type="evidence" value="ECO:0007669"/>
    <property type="project" value="InterPro"/>
</dbReference>
<evidence type="ECO:0000256" key="13">
    <source>
        <dbReference type="ARBA" id="ARBA00023204"/>
    </source>
</evidence>
<accession>A0A426SKS7</accession>
<evidence type="ECO:0000256" key="6">
    <source>
        <dbReference type="ARBA" id="ARBA00022763"/>
    </source>
</evidence>
<evidence type="ECO:0000256" key="9">
    <source>
        <dbReference type="ARBA" id="ARBA00022833"/>
    </source>
</evidence>
<dbReference type="InterPro" id="IPR003439">
    <property type="entry name" value="ABC_transporter-like_ATP-bd"/>
</dbReference>
<dbReference type="Gene3D" id="1.10.8.280">
    <property type="entry name" value="ABC transporter ATPase domain-like"/>
    <property type="match status" value="1"/>
</dbReference>
<evidence type="ECO:0000313" key="18">
    <source>
        <dbReference type="EMBL" id="RRR18815.1"/>
    </source>
</evidence>
<dbReference type="PROSITE" id="PS00211">
    <property type="entry name" value="ABC_TRANSPORTER_1"/>
    <property type="match status" value="1"/>
</dbReference>
<sequence length="831" mass="89464">MSRARPQRPDHIAVRGARVHNLRGLDVDIPLDRLVAIAGVSGSGKSSLAMGVVYAEGSRRYVEALSTYTRRRMAQAPRADVDEVVHVPAALALRQRPGVPSVRSTFGTSTELLNVLRLMYSRLASHLCPNGHRVPPSLLVAAEEPYPCPECGADVDPPGAEALAFNSEGACPACEGTGIVREVDDDALVPDTSKTLDEGAVKPWNMFGWKVQPDIAREFGVRTDVPWRDLEDWEKDIVLDGPEEKKAITVRSKKGAHDLDFTFRNARLTVTEELRRAHDERRLARVSRFLVERTCPACEGTRLSPAAREPEIDGKDLAAASAMTLDALLDWAPRIIEPLPSEMHPMARGLVDQFLQMAERLVHLGLGYLSLDRAGSTLSTGERQRAQLARAVRNRTTGVLYVLDEPSIGMHPSNIEGLVELIGDLLADGNSVLVVDHDVQLLREAEEILEIGPGAGGDGGTVIAQGSVEEIIADAASRLGPFLDGREEIVVRERAAEQDVFVHGAIRLESAPLHTVRELDVRIPRGRLTAVTGVSGSGKTTLVLETLVPALRARGDGRELPGHVHSLAADGVEHVHRIDATPIGVNVRSTVATYSGVLDPLRREFARTPAAQERGLTMGAFSYNTGSLRCPRCEGTGRVELDVQFLPDVDIDCPDCEGSRYAPEASDIRRGDVTLPGLLSATVAEAIELVGDVRAVRRTLETLVDLGLGYLTLGEDTPALSGGEAQRLKLAGQMGRTQRDAVFVFDEPSVGLHPLDVRTLVHVLDRLVGSGATVLVIEHDLDLIANADWVIDMGPGGGAAGGRLVARGTPEQIAADVDSLTGTHLRRHLGG</sequence>
<dbReference type="Pfam" id="PF17755">
    <property type="entry name" value="UvrA_DNA-bind"/>
    <property type="match status" value="1"/>
</dbReference>
<proteinExistence type="inferred from homology"/>
<evidence type="ECO:0000256" key="12">
    <source>
        <dbReference type="ARBA" id="ARBA00023125"/>
    </source>
</evidence>
<dbReference type="PANTHER" id="PTHR43152">
    <property type="entry name" value="UVRABC SYSTEM PROTEIN A"/>
    <property type="match status" value="1"/>
</dbReference>
<evidence type="ECO:0000256" key="15">
    <source>
        <dbReference type="ARBA" id="ARBA00039316"/>
    </source>
</evidence>
<dbReference type="InterPro" id="IPR017871">
    <property type="entry name" value="ABC_transporter-like_CS"/>
</dbReference>
<dbReference type="GO" id="GO:0004518">
    <property type="term" value="F:nuclease activity"/>
    <property type="evidence" value="ECO:0007669"/>
    <property type="project" value="UniProtKB-KW"/>
</dbReference>
<keyword evidence="13" id="KW-0234">DNA repair</keyword>
<dbReference type="RefSeq" id="WP_126986516.1">
    <property type="nucleotide sequence ID" value="NZ_ML133854.1"/>
</dbReference>
<keyword evidence="10" id="KW-0067">ATP-binding</keyword>
<keyword evidence="7" id="KW-0228">DNA excision</keyword>
<dbReference type="Gene3D" id="1.20.1580.10">
    <property type="entry name" value="ABC transporter ATPase like domain"/>
    <property type="match status" value="2"/>
</dbReference>
<comment type="subcellular location">
    <subcellularLocation>
        <location evidence="1">Cytoplasm</location>
    </subcellularLocation>
</comment>
<keyword evidence="6" id="KW-0227">DNA damage</keyword>
<dbReference type="InterPro" id="IPR027417">
    <property type="entry name" value="P-loop_NTPase"/>
</dbReference>
<dbReference type="SUPFAM" id="SSF52540">
    <property type="entry name" value="P-loop containing nucleoside triphosphate hydrolases"/>
    <property type="match status" value="3"/>
</dbReference>
<evidence type="ECO:0000256" key="1">
    <source>
        <dbReference type="ARBA" id="ARBA00004496"/>
    </source>
</evidence>
<keyword evidence="2" id="KW-0963">Cytoplasm</keyword>
<dbReference type="GO" id="GO:0008270">
    <property type="term" value="F:zinc ion binding"/>
    <property type="evidence" value="ECO:0007669"/>
    <property type="project" value="UniProtKB-KW"/>
</dbReference>
<keyword evidence="3" id="KW-0479">Metal-binding</keyword>
<keyword evidence="19" id="KW-1185">Reference proteome</keyword>
<evidence type="ECO:0000256" key="2">
    <source>
        <dbReference type="ARBA" id="ARBA00022490"/>
    </source>
</evidence>
<gene>
    <name evidence="18" type="ORF">DS079_08475</name>
</gene>
<dbReference type="GO" id="GO:0006281">
    <property type="term" value="P:DNA repair"/>
    <property type="evidence" value="ECO:0007669"/>
    <property type="project" value="UniProtKB-KW"/>
</dbReference>
<dbReference type="GO" id="GO:0005524">
    <property type="term" value="F:ATP binding"/>
    <property type="evidence" value="ECO:0007669"/>
    <property type="project" value="UniProtKB-KW"/>
</dbReference>
<dbReference type="PANTHER" id="PTHR43152:SF3">
    <property type="entry name" value="UVRABC SYSTEM PROTEIN A"/>
    <property type="match status" value="1"/>
</dbReference>
<evidence type="ECO:0000256" key="14">
    <source>
        <dbReference type="ARBA" id="ARBA00038000"/>
    </source>
</evidence>
<evidence type="ECO:0000313" key="19">
    <source>
        <dbReference type="Proteomes" id="UP000274327"/>
    </source>
</evidence>
<evidence type="ECO:0000256" key="11">
    <source>
        <dbReference type="ARBA" id="ARBA00022881"/>
    </source>
</evidence>
<comment type="caution">
    <text evidence="18">The sequence shown here is derived from an EMBL/GenBank/DDBJ whole genome shotgun (WGS) entry which is preliminary data.</text>
</comment>
<comment type="similarity">
    <text evidence="14">Belongs to the ABC transporter superfamily. UvrA family.</text>
</comment>
<evidence type="ECO:0000256" key="4">
    <source>
        <dbReference type="ARBA" id="ARBA00022737"/>
    </source>
</evidence>
<dbReference type="GO" id="GO:0005737">
    <property type="term" value="C:cytoplasm"/>
    <property type="evidence" value="ECO:0007669"/>
    <property type="project" value="UniProtKB-SubCell"/>
</dbReference>
<organism evidence="18 19">
    <name type="scientific">Brachybacterium paraconglomeratum</name>
    <dbReference type="NCBI Taxonomy" id="173362"/>
    <lineage>
        <taxon>Bacteria</taxon>
        <taxon>Bacillati</taxon>
        <taxon>Actinomycetota</taxon>
        <taxon>Actinomycetes</taxon>
        <taxon>Micrococcales</taxon>
        <taxon>Dermabacteraceae</taxon>
        <taxon>Brachybacterium</taxon>
    </lineage>
</organism>
<keyword evidence="11" id="KW-0267">Excision nuclease</keyword>
<dbReference type="GeneID" id="78121055"/>
<reference evidence="18 19" key="1">
    <citation type="submission" date="2018-07" db="EMBL/GenBank/DDBJ databases">
        <title>Brachybacteriurn paraconglorneratum KCTC 9916.</title>
        <authorList>
            <person name="Li Y."/>
        </authorList>
    </citation>
    <scope>NUCLEOTIDE SEQUENCE [LARGE SCALE GENOMIC DNA]</scope>
    <source>
        <strain evidence="18 19">KCTC 9916</strain>
    </source>
</reference>
<evidence type="ECO:0000259" key="17">
    <source>
        <dbReference type="PROSITE" id="PS50893"/>
    </source>
</evidence>